<name>A0A2N0BB13_9LEPT</name>
<comment type="caution">
    <text evidence="1">The sequence shown here is derived from an EMBL/GenBank/DDBJ whole genome shotgun (WGS) entry which is preliminary data.</text>
</comment>
<dbReference type="AlphaFoldDB" id="A0A2N0BB13"/>
<protein>
    <submittedName>
        <fullName evidence="1">Uncharacterized protein</fullName>
    </submittedName>
</protein>
<proteinExistence type="predicted"/>
<reference evidence="1" key="1">
    <citation type="submission" date="2017-07" db="EMBL/GenBank/DDBJ databases">
        <title>Leptospira spp. isolated from tropical soils.</title>
        <authorList>
            <person name="Thibeaux R."/>
            <person name="Iraola G."/>
            <person name="Ferres I."/>
            <person name="Bierque E."/>
            <person name="Girault D."/>
            <person name="Soupe-Gilbert M.-E."/>
            <person name="Picardeau M."/>
            <person name="Goarant C."/>
        </authorList>
    </citation>
    <scope>NUCLEOTIDE SEQUENCE [LARGE SCALE GENOMIC DNA]</scope>
    <source>
        <strain evidence="1">ATI7-C-A5</strain>
    </source>
</reference>
<dbReference type="EMBL" id="NPEF01000047">
    <property type="protein sequence ID" value="PJZ93726.1"/>
    <property type="molecule type" value="Genomic_DNA"/>
</dbReference>
<gene>
    <name evidence="1" type="ORF">CH379_06355</name>
</gene>
<evidence type="ECO:0000313" key="1">
    <source>
        <dbReference type="EMBL" id="PJZ93726.1"/>
    </source>
</evidence>
<accession>A0A2N0BQK5</accession>
<organism evidence="1">
    <name type="scientific">Leptospira ellisii</name>
    <dbReference type="NCBI Taxonomy" id="2023197"/>
    <lineage>
        <taxon>Bacteria</taxon>
        <taxon>Pseudomonadati</taxon>
        <taxon>Spirochaetota</taxon>
        <taxon>Spirochaetia</taxon>
        <taxon>Leptospirales</taxon>
        <taxon>Leptospiraceae</taxon>
        <taxon>Leptospira</taxon>
    </lineage>
</organism>
<sequence>MRARLHFPVRSLKIGRELPRSVFLDSRSIFDLYRVRIGNRSLFKATRNRSYLTESAFPGRELFLIYKIRFLISYQG</sequence>
<accession>A0A2N0BB13</accession>